<dbReference type="AlphaFoldDB" id="N8W5K9"/>
<comment type="caution">
    <text evidence="2">The sequence shown here is derived from an EMBL/GenBank/DDBJ whole genome shotgun (WGS) entry which is preliminary data.</text>
</comment>
<dbReference type="EMBL" id="APPC01000017">
    <property type="protein sequence ID" value="ENU92098.1"/>
    <property type="molecule type" value="Genomic_DNA"/>
</dbReference>
<evidence type="ECO:0000256" key="1">
    <source>
        <dbReference type="SAM" id="Coils"/>
    </source>
</evidence>
<sequence length="73" mass="8109">MNEYTKLLHEIESKKQGLETELAQVIGETVAKWQAKHQLAVKSVYVDLADTQCLGAPKSYTVTGVSVDLDYQP</sequence>
<proteinExistence type="predicted"/>
<evidence type="ECO:0000313" key="3">
    <source>
        <dbReference type="Proteomes" id="UP000013049"/>
    </source>
</evidence>
<name>N8W5K9_9GAMM</name>
<reference evidence="2 3" key="1">
    <citation type="submission" date="2013-02" db="EMBL/GenBank/DDBJ databases">
        <title>The Genome Sequence of Acinetobacter sp. NIPH 758.</title>
        <authorList>
            <consortium name="The Broad Institute Genome Sequencing Platform"/>
            <consortium name="The Broad Institute Genome Sequencing Center for Infectious Disease"/>
            <person name="Cerqueira G."/>
            <person name="Feldgarden M."/>
            <person name="Courvalin P."/>
            <person name="Perichon B."/>
            <person name="Grillot-Courvalin C."/>
            <person name="Clermont D."/>
            <person name="Rocha E."/>
            <person name="Yoon E.-J."/>
            <person name="Nemec A."/>
            <person name="Walker B."/>
            <person name="Young S.K."/>
            <person name="Zeng Q."/>
            <person name="Gargeya S."/>
            <person name="Fitzgerald M."/>
            <person name="Haas B."/>
            <person name="Abouelleil A."/>
            <person name="Alvarado L."/>
            <person name="Arachchi H.M."/>
            <person name="Berlin A.M."/>
            <person name="Chapman S.B."/>
            <person name="Dewar J."/>
            <person name="Goldberg J."/>
            <person name="Griggs A."/>
            <person name="Gujja S."/>
            <person name="Hansen M."/>
            <person name="Howarth C."/>
            <person name="Imamovic A."/>
            <person name="Larimer J."/>
            <person name="McCowan C."/>
            <person name="Murphy C."/>
            <person name="Neiman D."/>
            <person name="Pearson M."/>
            <person name="Priest M."/>
            <person name="Roberts A."/>
            <person name="Saif S."/>
            <person name="Shea T."/>
            <person name="Sisk P."/>
            <person name="Sykes S."/>
            <person name="Wortman J."/>
            <person name="Nusbaum C."/>
            <person name="Birren B."/>
        </authorList>
    </citation>
    <scope>NUCLEOTIDE SEQUENCE [LARGE SCALE GENOMIC DNA]</scope>
    <source>
        <strain evidence="2 3">NIPH 758</strain>
    </source>
</reference>
<evidence type="ECO:0000313" key="2">
    <source>
        <dbReference type="EMBL" id="ENU92098.1"/>
    </source>
</evidence>
<dbReference type="HOGENOM" id="CLU_200920_0_0_6"/>
<dbReference type="Proteomes" id="UP000013049">
    <property type="component" value="Unassembled WGS sequence"/>
</dbReference>
<keyword evidence="1" id="KW-0175">Coiled coil</keyword>
<dbReference type="PATRIC" id="fig|1217712.3.peg.1901"/>
<feature type="coiled-coil region" evidence="1">
    <location>
        <begin position="1"/>
        <end position="28"/>
    </location>
</feature>
<organism evidence="2 3">
    <name type="scientific">Acinetobacter vivianii</name>
    <dbReference type="NCBI Taxonomy" id="1776742"/>
    <lineage>
        <taxon>Bacteria</taxon>
        <taxon>Pseudomonadati</taxon>
        <taxon>Pseudomonadota</taxon>
        <taxon>Gammaproteobacteria</taxon>
        <taxon>Moraxellales</taxon>
        <taxon>Moraxellaceae</taxon>
        <taxon>Acinetobacter</taxon>
    </lineage>
</organism>
<accession>N8W5K9</accession>
<gene>
    <name evidence="2" type="ORF">F971_01985</name>
</gene>
<protein>
    <submittedName>
        <fullName evidence="2">Uncharacterized protein</fullName>
    </submittedName>
</protein>
<dbReference type="eggNOG" id="ENOG5032ACS">
    <property type="taxonomic scope" value="Bacteria"/>
</dbReference>
<dbReference type="RefSeq" id="WP_004771373.1">
    <property type="nucleotide sequence ID" value="NZ_KB849357.1"/>
</dbReference>